<reference evidence="11" key="1">
    <citation type="submission" date="2013-05" db="EMBL/GenBank/DDBJ databases">
        <title>Genome assembly of Cystobacter fuscus DSM 2262.</title>
        <authorList>
            <person name="Sharma G."/>
            <person name="Khatri I."/>
            <person name="Kaur C."/>
            <person name="Mayilraj S."/>
            <person name="Subramanian S."/>
        </authorList>
    </citation>
    <scope>NUCLEOTIDE SEQUENCE [LARGE SCALE GENOMIC DNA]</scope>
    <source>
        <strain evidence="11">DSM 2262</strain>
    </source>
</reference>
<dbReference type="InterPro" id="IPR001789">
    <property type="entry name" value="Sig_transdc_resp-reg_receiver"/>
</dbReference>
<dbReference type="SUPFAM" id="SSF47384">
    <property type="entry name" value="Homodimeric domain of signal transducing histidine kinase"/>
    <property type="match status" value="1"/>
</dbReference>
<evidence type="ECO:0000256" key="1">
    <source>
        <dbReference type="ARBA" id="ARBA00000085"/>
    </source>
</evidence>
<dbReference type="InterPro" id="IPR003661">
    <property type="entry name" value="HisK_dim/P_dom"/>
</dbReference>
<dbReference type="PANTHER" id="PTHR43047:SF72">
    <property type="entry name" value="OSMOSENSING HISTIDINE PROTEIN KINASE SLN1"/>
    <property type="match status" value="1"/>
</dbReference>
<dbReference type="Proteomes" id="UP000011682">
    <property type="component" value="Unassembled WGS sequence"/>
</dbReference>
<dbReference type="PROSITE" id="PS50109">
    <property type="entry name" value="HIS_KIN"/>
    <property type="match status" value="1"/>
</dbReference>
<dbReference type="NCBIfam" id="TIGR00229">
    <property type="entry name" value="sensory_box"/>
    <property type="match status" value="2"/>
</dbReference>
<feature type="domain" description="PAS" evidence="9">
    <location>
        <begin position="297"/>
        <end position="367"/>
    </location>
</feature>
<evidence type="ECO:0000256" key="6">
    <source>
        <dbReference type="PROSITE-ProRule" id="PRU00169"/>
    </source>
</evidence>
<dbReference type="RefSeq" id="WP_002628584.1">
    <property type="nucleotide sequence ID" value="NZ_ANAH02000028.1"/>
</dbReference>
<dbReference type="InterPro" id="IPR036890">
    <property type="entry name" value="HATPase_C_sf"/>
</dbReference>
<dbReference type="SUPFAM" id="SSF55785">
    <property type="entry name" value="PYP-like sensor domain (PAS domain)"/>
    <property type="match status" value="2"/>
</dbReference>
<comment type="caution">
    <text evidence="6">Lacks conserved residue(s) required for the propagation of feature annotation.</text>
</comment>
<dbReference type="eggNOG" id="COG2202">
    <property type="taxonomic scope" value="Bacteria"/>
</dbReference>
<dbReference type="CDD" id="cd00082">
    <property type="entry name" value="HisKA"/>
    <property type="match status" value="1"/>
</dbReference>
<dbReference type="InterPro" id="IPR013656">
    <property type="entry name" value="PAS_4"/>
</dbReference>
<dbReference type="SMART" id="SM00086">
    <property type="entry name" value="PAC"/>
    <property type="match status" value="2"/>
</dbReference>
<dbReference type="InterPro" id="IPR005467">
    <property type="entry name" value="His_kinase_dom"/>
</dbReference>
<comment type="caution">
    <text evidence="11">The sequence shown here is derived from an EMBL/GenBank/DDBJ whole genome shotgun (WGS) entry which is preliminary data.</text>
</comment>
<dbReference type="InterPro" id="IPR035965">
    <property type="entry name" value="PAS-like_dom_sf"/>
</dbReference>
<name>S9Q9J1_CYSF2</name>
<gene>
    <name evidence="11" type="ORF">D187_004543</name>
</gene>
<dbReference type="EMBL" id="ANAH02000028">
    <property type="protein sequence ID" value="EPX58009.1"/>
    <property type="molecule type" value="Genomic_DNA"/>
</dbReference>
<organism evidence="11 12">
    <name type="scientific">Cystobacter fuscus (strain ATCC 25194 / DSM 2262 / NBRC 100088 / M29)</name>
    <dbReference type="NCBI Taxonomy" id="1242864"/>
    <lineage>
        <taxon>Bacteria</taxon>
        <taxon>Pseudomonadati</taxon>
        <taxon>Myxococcota</taxon>
        <taxon>Myxococcia</taxon>
        <taxon>Myxococcales</taxon>
        <taxon>Cystobacterineae</taxon>
        <taxon>Archangiaceae</taxon>
        <taxon>Cystobacter</taxon>
    </lineage>
</organism>
<dbReference type="Pfam" id="PF08447">
    <property type="entry name" value="PAS_3"/>
    <property type="match status" value="1"/>
</dbReference>
<dbReference type="GO" id="GO:0009927">
    <property type="term" value="F:histidine phosphotransfer kinase activity"/>
    <property type="evidence" value="ECO:0007669"/>
    <property type="project" value="TreeGrafter"/>
</dbReference>
<dbReference type="Gene3D" id="3.40.50.2300">
    <property type="match status" value="1"/>
</dbReference>
<evidence type="ECO:0000259" key="7">
    <source>
        <dbReference type="PROSITE" id="PS50109"/>
    </source>
</evidence>
<evidence type="ECO:0000256" key="5">
    <source>
        <dbReference type="ARBA" id="ARBA00022777"/>
    </source>
</evidence>
<keyword evidence="3" id="KW-0597">Phosphoprotein</keyword>
<dbReference type="Gene3D" id="1.10.287.130">
    <property type="match status" value="1"/>
</dbReference>
<dbReference type="CDD" id="cd00075">
    <property type="entry name" value="HATPase"/>
    <property type="match status" value="1"/>
</dbReference>
<dbReference type="eggNOG" id="COG2205">
    <property type="taxonomic scope" value="Bacteria"/>
</dbReference>
<keyword evidence="4" id="KW-0808">Transferase</keyword>
<dbReference type="SMART" id="SM00388">
    <property type="entry name" value="HisKA"/>
    <property type="match status" value="1"/>
</dbReference>
<dbReference type="FunFam" id="3.30.565.10:FF:000006">
    <property type="entry name" value="Sensor histidine kinase WalK"/>
    <property type="match status" value="1"/>
</dbReference>
<dbReference type="CDD" id="cd00130">
    <property type="entry name" value="PAS"/>
    <property type="match status" value="2"/>
</dbReference>
<dbReference type="AlphaFoldDB" id="S9Q9J1"/>
<evidence type="ECO:0000259" key="8">
    <source>
        <dbReference type="PROSITE" id="PS50110"/>
    </source>
</evidence>
<dbReference type="InterPro" id="IPR013655">
    <property type="entry name" value="PAS_fold_3"/>
</dbReference>
<evidence type="ECO:0000256" key="2">
    <source>
        <dbReference type="ARBA" id="ARBA00012438"/>
    </source>
</evidence>
<proteinExistence type="predicted"/>
<dbReference type="PRINTS" id="PR00344">
    <property type="entry name" value="BCTRLSENSOR"/>
</dbReference>
<dbReference type="GO" id="GO:0005886">
    <property type="term" value="C:plasma membrane"/>
    <property type="evidence" value="ECO:0007669"/>
    <property type="project" value="TreeGrafter"/>
</dbReference>
<dbReference type="SUPFAM" id="SSF52172">
    <property type="entry name" value="CheY-like"/>
    <property type="match status" value="1"/>
</dbReference>
<dbReference type="PROSITE" id="PS50113">
    <property type="entry name" value="PAC"/>
    <property type="match status" value="2"/>
</dbReference>
<feature type="domain" description="PAS" evidence="9">
    <location>
        <begin position="163"/>
        <end position="208"/>
    </location>
</feature>
<dbReference type="EC" id="2.7.13.3" evidence="2"/>
<dbReference type="InterPro" id="IPR011006">
    <property type="entry name" value="CheY-like_superfamily"/>
</dbReference>
<protein>
    <recommendedName>
        <fullName evidence="2">histidine kinase</fullName>
        <ecNumber evidence="2">2.7.13.3</ecNumber>
    </recommendedName>
</protein>
<dbReference type="eggNOG" id="COG3437">
    <property type="taxonomic scope" value="Bacteria"/>
</dbReference>
<feature type="domain" description="PAC" evidence="10">
    <location>
        <begin position="243"/>
        <end position="296"/>
    </location>
</feature>
<evidence type="ECO:0000313" key="11">
    <source>
        <dbReference type="EMBL" id="EPX58009.1"/>
    </source>
</evidence>
<dbReference type="InterPro" id="IPR001610">
    <property type="entry name" value="PAC"/>
</dbReference>
<keyword evidence="12" id="KW-1185">Reference proteome</keyword>
<dbReference type="SMART" id="SM00448">
    <property type="entry name" value="REC"/>
    <property type="match status" value="1"/>
</dbReference>
<dbReference type="PROSITE" id="PS50112">
    <property type="entry name" value="PAS"/>
    <property type="match status" value="2"/>
</dbReference>
<dbReference type="SMART" id="SM00387">
    <property type="entry name" value="HATPase_c"/>
    <property type="match status" value="1"/>
</dbReference>
<dbReference type="InterPro" id="IPR036097">
    <property type="entry name" value="HisK_dim/P_sf"/>
</dbReference>
<dbReference type="Gene3D" id="3.30.450.20">
    <property type="entry name" value="PAS domain"/>
    <property type="match status" value="2"/>
</dbReference>
<sequence length="649" mass="71678">MNAPHPGILLVDDNPEQLAALEASLAPLGQRLVRALSGQEALKKILVEDFACILLAARMPGLDGRETALFIQALERTRHVPLLFLTEGEEVGAVDCVARPVEPHLLRARVRDLLESSRKMPTVRSPSRPGGEPVRDERHLEREWELLRCGRELEVSIANLCEREEHFRAVISALLEGIILHDDQGRVLLANQSAERLLGLSSLEMVGRAAQDPRWGSLHGDGRPCPAEELPALVALRTGRAVTGAELGVHQPNGRLVWLCVNAQPIFGPDGVTPTGVVVSLLDITERKQVEARLEASERQFRTLAEALPETVWMAEPPHGLIYVNGALPGLTGLAVDALLGMGFLSIIHPDHRARSLETWSRAMKEEAPLQVEHLVRGRDGSYRWHLVRGVPVRDDAGRVVKWVGLSADVHESRQAQQELQRRADFEQHLVGMVSHDLRNPLNAILLTTRSLLRRGGLDEGQTRGVERIQGSVERAIRMIRDLLDFTQARLGGGILLERQRVDMHEVVRGVLDEVEVAHPGREVRWVREGCGQGEWDADRIAQVMQNLVTNALKYSPEGTPVRVESRGVEEALVLSVHNEGQPIAPGQMERLFQPFQRATTEVDKAGRSVGLGLYIVKHLVDAHGGTLDVRSTCEEGTTFTVRVPRTGG</sequence>
<dbReference type="PROSITE" id="PS50110">
    <property type="entry name" value="RESPONSE_REGULATORY"/>
    <property type="match status" value="1"/>
</dbReference>
<comment type="catalytic activity">
    <reaction evidence="1">
        <text>ATP + protein L-histidine = ADP + protein N-phospho-L-histidine.</text>
        <dbReference type="EC" id="2.7.13.3"/>
    </reaction>
</comment>
<evidence type="ECO:0000259" key="10">
    <source>
        <dbReference type="PROSITE" id="PS50113"/>
    </source>
</evidence>
<dbReference type="GO" id="GO:0000155">
    <property type="term" value="F:phosphorelay sensor kinase activity"/>
    <property type="evidence" value="ECO:0007669"/>
    <property type="project" value="InterPro"/>
</dbReference>
<evidence type="ECO:0000256" key="3">
    <source>
        <dbReference type="ARBA" id="ARBA00022553"/>
    </source>
</evidence>
<feature type="domain" description="PAC" evidence="10">
    <location>
        <begin position="370"/>
        <end position="422"/>
    </location>
</feature>
<feature type="domain" description="Histidine kinase" evidence="7">
    <location>
        <begin position="433"/>
        <end position="648"/>
    </location>
</feature>
<dbReference type="Pfam" id="PF08448">
    <property type="entry name" value="PAS_4"/>
    <property type="match status" value="1"/>
</dbReference>
<dbReference type="SMART" id="SM00091">
    <property type="entry name" value="PAS"/>
    <property type="match status" value="2"/>
</dbReference>
<keyword evidence="5" id="KW-0418">Kinase</keyword>
<dbReference type="Pfam" id="PF02518">
    <property type="entry name" value="HATPase_c"/>
    <property type="match status" value="1"/>
</dbReference>
<evidence type="ECO:0000256" key="4">
    <source>
        <dbReference type="ARBA" id="ARBA00022679"/>
    </source>
</evidence>
<feature type="domain" description="Response regulatory" evidence="8">
    <location>
        <begin position="7"/>
        <end position="114"/>
    </location>
</feature>
<dbReference type="FunFam" id="3.30.450.20:FF:000099">
    <property type="entry name" value="Sensory box sensor histidine kinase"/>
    <property type="match status" value="1"/>
</dbReference>
<dbReference type="Gene3D" id="3.30.565.10">
    <property type="entry name" value="Histidine kinase-like ATPase, C-terminal domain"/>
    <property type="match status" value="1"/>
</dbReference>
<accession>S9Q9J1</accession>
<evidence type="ECO:0000313" key="12">
    <source>
        <dbReference type="Proteomes" id="UP000011682"/>
    </source>
</evidence>
<dbReference type="InterPro" id="IPR003594">
    <property type="entry name" value="HATPase_dom"/>
</dbReference>
<dbReference type="InterPro" id="IPR004358">
    <property type="entry name" value="Sig_transdc_His_kin-like_C"/>
</dbReference>
<dbReference type="SUPFAM" id="SSF55874">
    <property type="entry name" value="ATPase domain of HSP90 chaperone/DNA topoisomerase II/histidine kinase"/>
    <property type="match status" value="1"/>
</dbReference>
<dbReference type="InterPro" id="IPR000014">
    <property type="entry name" value="PAS"/>
</dbReference>
<dbReference type="InterPro" id="IPR000700">
    <property type="entry name" value="PAS-assoc_C"/>
</dbReference>
<dbReference type="PANTHER" id="PTHR43047">
    <property type="entry name" value="TWO-COMPONENT HISTIDINE PROTEIN KINASE"/>
    <property type="match status" value="1"/>
</dbReference>
<dbReference type="Pfam" id="PF00512">
    <property type="entry name" value="HisKA"/>
    <property type="match status" value="1"/>
</dbReference>
<dbReference type="Pfam" id="PF00072">
    <property type="entry name" value="Response_reg"/>
    <property type="match status" value="1"/>
</dbReference>
<evidence type="ECO:0000259" key="9">
    <source>
        <dbReference type="PROSITE" id="PS50112"/>
    </source>
</evidence>